<keyword evidence="2" id="KW-0560">Oxidoreductase</keyword>
<dbReference type="PROSITE" id="PS00061">
    <property type="entry name" value="ADH_SHORT"/>
    <property type="match status" value="1"/>
</dbReference>
<dbReference type="EMBL" id="CP053708">
    <property type="protein sequence ID" value="QKE91077.1"/>
    <property type="molecule type" value="Genomic_DNA"/>
</dbReference>
<dbReference type="KEGG" id="lck:HN018_14400"/>
<evidence type="ECO:0000259" key="3">
    <source>
        <dbReference type="SMART" id="SM00822"/>
    </source>
</evidence>
<organism evidence="4 5">
    <name type="scientific">Lichenicola cladoniae</name>
    <dbReference type="NCBI Taxonomy" id="1484109"/>
    <lineage>
        <taxon>Bacteria</taxon>
        <taxon>Pseudomonadati</taxon>
        <taxon>Pseudomonadota</taxon>
        <taxon>Alphaproteobacteria</taxon>
        <taxon>Acetobacterales</taxon>
        <taxon>Acetobacteraceae</taxon>
        <taxon>Lichenicola</taxon>
    </lineage>
</organism>
<evidence type="ECO:0000256" key="2">
    <source>
        <dbReference type="ARBA" id="ARBA00023002"/>
    </source>
</evidence>
<dbReference type="SMART" id="SM00822">
    <property type="entry name" value="PKS_KR"/>
    <property type="match status" value="1"/>
</dbReference>
<dbReference type="InterPro" id="IPR002347">
    <property type="entry name" value="SDR_fam"/>
</dbReference>
<dbReference type="InterPro" id="IPR036291">
    <property type="entry name" value="NAD(P)-bd_dom_sf"/>
</dbReference>
<dbReference type="PANTHER" id="PTHR48107">
    <property type="entry name" value="NADPH-DEPENDENT ALDEHYDE REDUCTASE-LIKE PROTEIN, CHLOROPLASTIC-RELATED"/>
    <property type="match status" value="1"/>
</dbReference>
<comment type="similarity">
    <text evidence="1">Belongs to the short-chain dehydrogenases/reductases (SDR) family.</text>
</comment>
<proteinExistence type="inferred from homology"/>
<name>A0A6M8HS78_9PROT</name>
<feature type="domain" description="Ketoreductase" evidence="3">
    <location>
        <begin position="8"/>
        <end position="197"/>
    </location>
</feature>
<dbReference type="Gene3D" id="3.40.50.720">
    <property type="entry name" value="NAD(P)-binding Rossmann-like Domain"/>
    <property type="match status" value="1"/>
</dbReference>
<evidence type="ECO:0000313" key="4">
    <source>
        <dbReference type="EMBL" id="QKE91077.1"/>
    </source>
</evidence>
<dbReference type="FunFam" id="3.40.50.720:FF:000173">
    <property type="entry name" value="3-oxoacyl-[acyl-carrier protein] reductase"/>
    <property type="match status" value="1"/>
</dbReference>
<keyword evidence="5" id="KW-1185">Reference proteome</keyword>
<protein>
    <submittedName>
        <fullName evidence="4">SDR family oxidoreductase</fullName>
    </submittedName>
</protein>
<dbReference type="GO" id="GO:0016614">
    <property type="term" value="F:oxidoreductase activity, acting on CH-OH group of donors"/>
    <property type="evidence" value="ECO:0007669"/>
    <property type="project" value="UniProtKB-ARBA"/>
</dbReference>
<dbReference type="InterPro" id="IPR020904">
    <property type="entry name" value="Sc_DH/Rdtase_CS"/>
</dbReference>
<dbReference type="Pfam" id="PF13561">
    <property type="entry name" value="adh_short_C2"/>
    <property type="match status" value="1"/>
</dbReference>
<dbReference type="PRINTS" id="PR00080">
    <property type="entry name" value="SDRFAMILY"/>
</dbReference>
<dbReference type="RefSeq" id="WP_171833400.1">
    <property type="nucleotide sequence ID" value="NZ_CP053708.1"/>
</dbReference>
<dbReference type="CDD" id="cd05233">
    <property type="entry name" value="SDR_c"/>
    <property type="match status" value="1"/>
</dbReference>
<evidence type="ECO:0000256" key="1">
    <source>
        <dbReference type="ARBA" id="ARBA00006484"/>
    </source>
</evidence>
<accession>A0A6M8HS78</accession>
<evidence type="ECO:0000313" key="5">
    <source>
        <dbReference type="Proteomes" id="UP000500767"/>
    </source>
</evidence>
<dbReference type="AlphaFoldDB" id="A0A6M8HS78"/>
<reference evidence="4 5" key="1">
    <citation type="journal article" date="2014" name="World J. Microbiol. Biotechnol.">
        <title>Biodiversity and physiological characteristics of Antarctic and Arctic lichens-associated bacteria.</title>
        <authorList>
            <person name="Lee Y.M."/>
            <person name="Kim E.H."/>
            <person name="Lee H.K."/>
            <person name="Hong S.G."/>
        </authorList>
    </citation>
    <scope>NUCLEOTIDE SEQUENCE [LARGE SCALE GENOMIC DNA]</scope>
    <source>
        <strain evidence="4 5">PAMC 26569</strain>
    </source>
</reference>
<dbReference type="PANTHER" id="PTHR48107:SF7">
    <property type="entry name" value="RE15974P"/>
    <property type="match status" value="1"/>
</dbReference>
<dbReference type="Proteomes" id="UP000500767">
    <property type="component" value="Chromosome"/>
</dbReference>
<sequence>MNDVSARGLVIVTGGSRGIGAAICRKLAADGYAVAVNYAARSADADAVVAGIRQSGGRASAIAADVSNEDDVRRLFELAQAELGPLAGLVNNAGITGASGRLDELTLDVLTRTMAINVIGTILCARDAVRILSTRHGGRGGSIVNLGSVAARLGAPGELVQYAASKGAIDSFTMGLAREVGDEGIRVNAVAPGIIDTEMNSQERQARVGPTIPMKRAGTAAEIAEAVAWLMSPAASYVTGTIMTVSGGR</sequence>
<gene>
    <name evidence="4" type="ORF">HN018_14400</name>
</gene>
<dbReference type="InterPro" id="IPR057326">
    <property type="entry name" value="KR_dom"/>
</dbReference>
<dbReference type="SUPFAM" id="SSF51735">
    <property type="entry name" value="NAD(P)-binding Rossmann-fold domains"/>
    <property type="match status" value="1"/>
</dbReference>
<dbReference type="PRINTS" id="PR00081">
    <property type="entry name" value="GDHRDH"/>
</dbReference>